<evidence type="ECO:0000259" key="8">
    <source>
        <dbReference type="SMART" id="SM00904"/>
    </source>
</evidence>
<dbReference type="InterPro" id="IPR023465">
    <property type="entry name" value="Riboflavin_kinase_dom_sf"/>
</dbReference>
<feature type="domain" description="Riboflavin kinase" evidence="8">
    <location>
        <begin position="301"/>
        <end position="433"/>
    </location>
</feature>
<dbReference type="GO" id="GO:0005524">
    <property type="term" value="F:ATP binding"/>
    <property type="evidence" value="ECO:0007669"/>
    <property type="project" value="UniProtKB-KW"/>
</dbReference>
<dbReference type="Pfam" id="PF01687">
    <property type="entry name" value="Flavokinase"/>
    <property type="match status" value="1"/>
</dbReference>
<evidence type="ECO:0000256" key="7">
    <source>
        <dbReference type="ARBA" id="ARBA00022840"/>
    </source>
</evidence>
<evidence type="ECO:0000313" key="9">
    <source>
        <dbReference type="EMBL" id="KAH7431435.1"/>
    </source>
</evidence>
<keyword evidence="10" id="KW-1185">Reference proteome</keyword>
<dbReference type="InterPro" id="IPR015865">
    <property type="entry name" value="Riboflavin_kinase_bac/euk"/>
</dbReference>
<keyword evidence="6" id="KW-0547">Nucleotide-binding</keyword>
<dbReference type="SMART" id="SM00904">
    <property type="entry name" value="Flavokinase"/>
    <property type="match status" value="1"/>
</dbReference>
<sequence length="449" mass="50597">MGSATLQGAFLLRHRSSFHVLREKCMFVPFSKGNLFHACRNARFPGRERMTQKRAGASNAHSRNVPFSVSCSAEGDMELVEVQLPEPTPLEAFFNRHSSFLETLDFGKLRRLIKMCSLNPENASPNILVMLGNRSFVNQLYNEYPDCNVEVCHFSVSVLADIKEEYDDARCFYINTTDFSEIAGSFDAIFLNYFSVFSKSLPRLLKDITRFCNPGAMVVLSLAQDKKLLTSLKVQSGGIVKSFLPDEDSLLNMVSVLPLEVVSFEDAPNFYLAALKFTGAYDKVEKRKKMANITKKEDIEYPLYVKGEVVHGFGRGSKKLGFPTANISIDDLPPKAFGLPKGVYYGCAQLVGEGLDSNVHRMVMNIGNRPTFDKDDTLSLEVHILHDFETDFYGKELRIAILGFIREEMQFASAGDLIRRIEEDIRVMQGVLSDAEIEIQRRAEFFSQS</sequence>
<evidence type="ECO:0000256" key="5">
    <source>
        <dbReference type="ARBA" id="ARBA00022679"/>
    </source>
</evidence>
<dbReference type="GO" id="GO:0008531">
    <property type="term" value="F:riboflavin kinase activity"/>
    <property type="evidence" value="ECO:0007669"/>
    <property type="project" value="UniProtKB-EC"/>
</dbReference>
<dbReference type="Proteomes" id="UP000825935">
    <property type="component" value="Chromosome 8"/>
</dbReference>
<dbReference type="InterPro" id="IPR029063">
    <property type="entry name" value="SAM-dependent_MTases_sf"/>
</dbReference>
<dbReference type="GO" id="GO:0009398">
    <property type="term" value="P:FMN biosynthetic process"/>
    <property type="evidence" value="ECO:0007669"/>
    <property type="project" value="TreeGrafter"/>
</dbReference>
<evidence type="ECO:0000313" key="10">
    <source>
        <dbReference type="Proteomes" id="UP000825935"/>
    </source>
</evidence>
<evidence type="ECO:0000256" key="3">
    <source>
        <dbReference type="ARBA" id="ARBA00022630"/>
    </source>
</evidence>
<evidence type="ECO:0000256" key="2">
    <source>
        <dbReference type="ARBA" id="ARBA00012105"/>
    </source>
</evidence>
<dbReference type="PANTHER" id="PTHR22749:SF6">
    <property type="entry name" value="RIBOFLAVIN KINASE"/>
    <property type="match status" value="1"/>
</dbReference>
<evidence type="ECO:0000256" key="4">
    <source>
        <dbReference type="ARBA" id="ARBA00022643"/>
    </source>
</evidence>
<comment type="caution">
    <text evidence="9">The sequence shown here is derived from an EMBL/GenBank/DDBJ whole genome shotgun (WGS) entry which is preliminary data.</text>
</comment>
<evidence type="ECO:0000256" key="6">
    <source>
        <dbReference type="ARBA" id="ARBA00022741"/>
    </source>
</evidence>
<dbReference type="OrthoDB" id="276388at2759"/>
<accession>A0A8T2UD01</accession>
<keyword evidence="7" id="KW-0067">ATP-binding</keyword>
<dbReference type="EC" id="2.7.1.26" evidence="2"/>
<organism evidence="9 10">
    <name type="scientific">Ceratopteris richardii</name>
    <name type="common">Triangle waterfern</name>
    <dbReference type="NCBI Taxonomy" id="49495"/>
    <lineage>
        <taxon>Eukaryota</taxon>
        <taxon>Viridiplantae</taxon>
        <taxon>Streptophyta</taxon>
        <taxon>Embryophyta</taxon>
        <taxon>Tracheophyta</taxon>
        <taxon>Polypodiopsida</taxon>
        <taxon>Polypodiidae</taxon>
        <taxon>Polypodiales</taxon>
        <taxon>Pteridineae</taxon>
        <taxon>Pteridaceae</taxon>
        <taxon>Parkerioideae</taxon>
        <taxon>Ceratopteris</taxon>
    </lineage>
</organism>
<proteinExistence type="predicted"/>
<dbReference type="GO" id="GO:0009231">
    <property type="term" value="P:riboflavin biosynthetic process"/>
    <property type="evidence" value="ECO:0007669"/>
    <property type="project" value="InterPro"/>
</dbReference>
<dbReference type="EMBL" id="CM035413">
    <property type="protein sequence ID" value="KAH7431435.1"/>
    <property type="molecule type" value="Genomic_DNA"/>
</dbReference>
<dbReference type="OMA" id="KEDIEYP"/>
<keyword evidence="3" id="KW-0285">Flavoprotein</keyword>
<dbReference type="Gene3D" id="2.40.30.30">
    <property type="entry name" value="Riboflavin kinase-like"/>
    <property type="match status" value="1"/>
</dbReference>
<protein>
    <recommendedName>
        <fullName evidence="2">riboflavin kinase</fullName>
        <ecNumber evidence="2">2.7.1.26</ecNumber>
    </recommendedName>
</protein>
<dbReference type="SUPFAM" id="SSF82114">
    <property type="entry name" value="Riboflavin kinase-like"/>
    <property type="match status" value="1"/>
</dbReference>
<dbReference type="InterPro" id="IPR023468">
    <property type="entry name" value="Riboflavin_kinase"/>
</dbReference>
<dbReference type="AlphaFoldDB" id="A0A8T2UD01"/>
<dbReference type="SUPFAM" id="SSF53335">
    <property type="entry name" value="S-adenosyl-L-methionine-dependent methyltransferases"/>
    <property type="match status" value="1"/>
</dbReference>
<gene>
    <name evidence="9" type="ORF">KP509_08G047700</name>
</gene>
<keyword evidence="4" id="KW-0288">FMN</keyword>
<name>A0A8T2UD01_CERRI</name>
<comment type="pathway">
    <text evidence="1">Cofactor biosynthesis; FMN biosynthesis; FMN from riboflavin (ATP route): step 1/1.</text>
</comment>
<dbReference type="PANTHER" id="PTHR22749">
    <property type="entry name" value="RIBOFLAVIN KINASE/FMN ADENYLYLTRANSFERASE"/>
    <property type="match status" value="1"/>
</dbReference>
<reference evidence="9" key="1">
    <citation type="submission" date="2021-08" db="EMBL/GenBank/DDBJ databases">
        <title>WGS assembly of Ceratopteris richardii.</title>
        <authorList>
            <person name="Marchant D.B."/>
            <person name="Chen G."/>
            <person name="Jenkins J."/>
            <person name="Shu S."/>
            <person name="Leebens-Mack J."/>
            <person name="Grimwood J."/>
            <person name="Schmutz J."/>
            <person name="Soltis P."/>
            <person name="Soltis D."/>
            <person name="Chen Z.-H."/>
        </authorList>
    </citation>
    <scope>NUCLEOTIDE SEQUENCE</scope>
    <source>
        <strain evidence="9">Whitten #5841</strain>
        <tissue evidence="9">Leaf</tissue>
    </source>
</reference>
<keyword evidence="5" id="KW-0808">Transferase</keyword>
<evidence type="ECO:0000256" key="1">
    <source>
        <dbReference type="ARBA" id="ARBA00005201"/>
    </source>
</evidence>